<reference evidence="2 3" key="1">
    <citation type="submission" date="2008-07" db="EMBL/GenBank/DDBJ databases">
        <authorList>
            <person name="El-Sayed N."/>
            <person name="Caler E."/>
            <person name="Inman J."/>
            <person name="Amedeo P."/>
            <person name="Hass B."/>
            <person name="Wortman J."/>
        </authorList>
    </citation>
    <scope>NUCLEOTIDE SEQUENCE [LARGE SCALE GENOMIC DNA]</scope>
    <source>
        <strain evidence="3">ATCC 50983 / TXsc</strain>
    </source>
</reference>
<keyword evidence="3" id="KW-1185">Reference proteome</keyword>
<evidence type="ECO:0000313" key="3">
    <source>
        <dbReference type="Proteomes" id="UP000007800"/>
    </source>
</evidence>
<accession>C5LC95</accession>
<protein>
    <submittedName>
        <fullName evidence="2">Uncharacterized protein</fullName>
    </submittedName>
</protein>
<evidence type="ECO:0000256" key="1">
    <source>
        <dbReference type="SAM" id="Coils"/>
    </source>
</evidence>
<dbReference type="AlphaFoldDB" id="C5LC95"/>
<keyword evidence="1" id="KW-0175">Coiled coil</keyword>
<dbReference type="Proteomes" id="UP000007800">
    <property type="component" value="Unassembled WGS sequence"/>
</dbReference>
<dbReference type="GeneID" id="9042328"/>
<dbReference type="RefSeq" id="XP_002773762.1">
    <property type="nucleotide sequence ID" value="XM_002773716.1"/>
</dbReference>
<proteinExistence type="predicted"/>
<feature type="coiled-coil region" evidence="1">
    <location>
        <begin position="389"/>
        <end position="416"/>
    </location>
</feature>
<feature type="coiled-coil region" evidence="1">
    <location>
        <begin position="116"/>
        <end position="143"/>
    </location>
</feature>
<dbReference type="OrthoDB" id="432591at2759"/>
<name>C5LC95_PERM5</name>
<evidence type="ECO:0000313" key="2">
    <source>
        <dbReference type="EMBL" id="EER05578.1"/>
    </source>
</evidence>
<dbReference type="InParanoid" id="C5LC95"/>
<dbReference type="EMBL" id="GG680918">
    <property type="protein sequence ID" value="EER05578.1"/>
    <property type="molecule type" value="Genomic_DNA"/>
</dbReference>
<organism evidence="3">
    <name type="scientific">Perkinsus marinus (strain ATCC 50983 / TXsc)</name>
    <dbReference type="NCBI Taxonomy" id="423536"/>
    <lineage>
        <taxon>Eukaryota</taxon>
        <taxon>Sar</taxon>
        <taxon>Alveolata</taxon>
        <taxon>Perkinsozoa</taxon>
        <taxon>Perkinsea</taxon>
        <taxon>Perkinsida</taxon>
        <taxon>Perkinsidae</taxon>
        <taxon>Perkinsus</taxon>
    </lineage>
</organism>
<gene>
    <name evidence="2" type="ORF">Pmar_PMAR011609</name>
</gene>
<sequence length="420" mass="47070">MFVARYLDAHTNIGGDRPKAAVKSVAQSHESVREFLEAWLPTRPTPEEVAWRVHGHERFEAAREAIADELGRRFATTKREEKSWIREKARIRGTRHYDEDMLPLLSPVAASTVASEKSLDEQLEAKQAELGEAQRRLQEAVDRAREGAQREYIAVKGVIDDDIAPASQALKRYWCEVEERTRARTERIQADSGMSRSMDTAMVTMEYTDKAATLVEKTEKMRGVPQQLSVAVGVAEKAKIVDVFVLFAHHLSQYLGTITEVGEFAGDDAAQELAWASGDLSACSMALQQVDSPWASDRSCATLNRLATTLMDLVENESVSRTSYLAKNSTAMAFFADAMYWPLIEQFVTMEKQKWNDLPTLHGEDEPTARLIQKSIEGVSSWITGGLENEMLRSLLAEHIAELEELALKMAKMIEEECGE</sequence>